<proteinExistence type="predicted"/>
<dbReference type="Proteomes" id="UP000054498">
    <property type="component" value="Unassembled WGS sequence"/>
</dbReference>
<accession>A0A0D2JVU8</accession>
<gene>
    <name evidence="1" type="ORF">MNEG_5085</name>
</gene>
<reference evidence="1 2" key="1">
    <citation type="journal article" date="2013" name="BMC Genomics">
        <title>Reconstruction of the lipid metabolism for the microalga Monoraphidium neglectum from its genome sequence reveals characteristics suitable for biofuel production.</title>
        <authorList>
            <person name="Bogen C."/>
            <person name="Al-Dilaimi A."/>
            <person name="Albersmeier A."/>
            <person name="Wichmann J."/>
            <person name="Grundmann M."/>
            <person name="Rupp O."/>
            <person name="Lauersen K.J."/>
            <person name="Blifernez-Klassen O."/>
            <person name="Kalinowski J."/>
            <person name="Goesmann A."/>
            <person name="Mussgnug J.H."/>
            <person name="Kruse O."/>
        </authorList>
    </citation>
    <scope>NUCLEOTIDE SEQUENCE [LARGE SCALE GENOMIC DNA]</scope>
    <source>
        <strain evidence="1 2">SAG 48.87</strain>
    </source>
</reference>
<evidence type="ECO:0000313" key="2">
    <source>
        <dbReference type="Proteomes" id="UP000054498"/>
    </source>
</evidence>
<evidence type="ECO:0000313" key="1">
    <source>
        <dbReference type="EMBL" id="KIZ02878.1"/>
    </source>
</evidence>
<feature type="non-terminal residue" evidence="1">
    <location>
        <position position="1"/>
    </location>
</feature>
<name>A0A0D2JVU8_9CHLO</name>
<protein>
    <submittedName>
        <fullName evidence="1">Uncharacterized protein</fullName>
    </submittedName>
</protein>
<dbReference type="GeneID" id="25737962"/>
<sequence length="59" mass="6500">DGREFYRTTQGRWASASDRADIHSATFLRGGWLVTGTSGGRLLQWDASETRGGLGRCVR</sequence>
<dbReference type="EMBL" id="KK100959">
    <property type="protein sequence ID" value="KIZ02878.1"/>
    <property type="molecule type" value="Genomic_DNA"/>
</dbReference>
<dbReference type="AlphaFoldDB" id="A0A0D2JVU8"/>
<dbReference type="KEGG" id="mng:MNEG_5085"/>
<dbReference type="RefSeq" id="XP_013901897.1">
    <property type="nucleotide sequence ID" value="XM_014046443.1"/>
</dbReference>
<feature type="non-terminal residue" evidence="1">
    <location>
        <position position="59"/>
    </location>
</feature>
<organism evidence="1 2">
    <name type="scientific">Monoraphidium neglectum</name>
    <dbReference type="NCBI Taxonomy" id="145388"/>
    <lineage>
        <taxon>Eukaryota</taxon>
        <taxon>Viridiplantae</taxon>
        <taxon>Chlorophyta</taxon>
        <taxon>core chlorophytes</taxon>
        <taxon>Chlorophyceae</taxon>
        <taxon>CS clade</taxon>
        <taxon>Sphaeropleales</taxon>
        <taxon>Selenastraceae</taxon>
        <taxon>Monoraphidium</taxon>
    </lineage>
</organism>
<keyword evidence="2" id="KW-1185">Reference proteome</keyword>